<evidence type="ECO:0000313" key="3">
    <source>
        <dbReference type="Proteomes" id="UP001247805"/>
    </source>
</evidence>
<accession>A0ABU3SVM4</accession>
<name>A0ABU3SVM4_9ALTE</name>
<gene>
    <name evidence="2" type="ORF">RS130_09110</name>
</gene>
<dbReference type="InterPro" id="IPR040669">
    <property type="entry name" value="Agarase_CBM"/>
</dbReference>
<proteinExistence type="predicted"/>
<dbReference type="Proteomes" id="UP001247805">
    <property type="component" value="Unassembled WGS sequence"/>
</dbReference>
<organism evidence="2 3">
    <name type="scientific">Paraglaciecola aquimarina</name>
    <dbReference type="NCBI Taxonomy" id="1235557"/>
    <lineage>
        <taxon>Bacteria</taxon>
        <taxon>Pseudomonadati</taxon>
        <taxon>Pseudomonadota</taxon>
        <taxon>Gammaproteobacteria</taxon>
        <taxon>Alteromonadales</taxon>
        <taxon>Alteromonadaceae</taxon>
        <taxon>Paraglaciecola</taxon>
    </lineage>
</organism>
<comment type="caution">
    <text evidence="2">The sequence shown here is derived from an EMBL/GenBank/DDBJ whole genome shotgun (WGS) entry which is preliminary data.</text>
</comment>
<evidence type="ECO:0000259" key="1">
    <source>
        <dbReference type="Pfam" id="PF17992"/>
    </source>
</evidence>
<feature type="domain" description="Agarase CBM-like" evidence="1">
    <location>
        <begin position="47"/>
        <end position="158"/>
    </location>
</feature>
<reference evidence="2 3" key="1">
    <citation type="submission" date="2023-10" db="EMBL/GenBank/DDBJ databases">
        <title>Glaciecola aquimarina strain GGW-M5 nov., isolated from a coastal seawater.</title>
        <authorList>
            <person name="Bayburt H."/>
            <person name="Kim J.M."/>
            <person name="Choi B.J."/>
            <person name="Jeon C.O."/>
        </authorList>
    </citation>
    <scope>NUCLEOTIDE SEQUENCE [LARGE SCALE GENOMIC DNA]</scope>
    <source>
        <strain evidence="2 3">KCTC 32108</strain>
    </source>
</reference>
<protein>
    <recommendedName>
        <fullName evidence="1">Agarase CBM-like domain-containing protein</fullName>
    </recommendedName>
</protein>
<dbReference type="Pfam" id="PF17992">
    <property type="entry name" value="Agarase_CBM"/>
    <property type="match status" value="1"/>
</dbReference>
<dbReference type="RefSeq" id="WP_316025699.1">
    <property type="nucleotide sequence ID" value="NZ_JAWDIO010000002.1"/>
</dbReference>
<evidence type="ECO:0000313" key="2">
    <source>
        <dbReference type="EMBL" id="MDU0354075.1"/>
    </source>
</evidence>
<sequence length="168" mass="18539">MKINTHKANGIASLAMLSTISFLGISTDTLANERPQKLTAEIPLYTFEDGVLPSAFDTQNTHLQLVKNDEALDGEYSLKVAYKTKKNNTARFAITPNSAFEWGKYKDFHIAFDIKNTGSESVAISLIMGDVDGYSYERGFVAPVGEKVTVYAKMDGHDQYRPALGYAN</sequence>
<keyword evidence="3" id="KW-1185">Reference proteome</keyword>
<dbReference type="EMBL" id="JAWDIO010000002">
    <property type="protein sequence ID" value="MDU0354075.1"/>
    <property type="molecule type" value="Genomic_DNA"/>
</dbReference>
<dbReference type="Gene3D" id="2.60.120.430">
    <property type="entry name" value="Galactose-binding lectin"/>
    <property type="match status" value="1"/>
</dbReference>